<proteinExistence type="predicted"/>
<feature type="signal peptide" evidence="8">
    <location>
        <begin position="1"/>
        <end position="23"/>
    </location>
</feature>
<dbReference type="PROSITE" id="PS50827">
    <property type="entry name" value="DDT"/>
    <property type="match status" value="1"/>
</dbReference>
<feature type="region of interest" description="Disordered" evidence="7">
    <location>
        <begin position="496"/>
        <end position="517"/>
    </location>
</feature>
<dbReference type="Pfam" id="PF10497">
    <property type="entry name" value="zf-4CXXC_R1"/>
    <property type="match status" value="1"/>
</dbReference>
<dbReference type="PANTHER" id="PTHR46028">
    <property type="entry name" value="KYNURENINE 3-MONOOXYGENASE"/>
    <property type="match status" value="1"/>
</dbReference>
<protein>
    <recommendedName>
        <fullName evidence="9">DDT domain-containing protein</fullName>
    </recommendedName>
</protein>
<evidence type="ECO:0000259" key="9">
    <source>
        <dbReference type="PROSITE" id="PS50827"/>
    </source>
</evidence>
<dbReference type="Gene3D" id="3.50.50.60">
    <property type="entry name" value="FAD/NAD(P)-binding domain"/>
    <property type="match status" value="1"/>
</dbReference>
<dbReference type="AlphaFoldDB" id="D8SRC2"/>
<evidence type="ECO:0000256" key="1">
    <source>
        <dbReference type="ARBA" id="ARBA00004123"/>
    </source>
</evidence>
<dbReference type="SMART" id="SM00571">
    <property type="entry name" value="DDT"/>
    <property type="match status" value="1"/>
</dbReference>
<evidence type="ECO:0000313" key="11">
    <source>
        <dbReference type="Proteomes" id="UP000001514"/>
    </source>
</evidence>
<dbReference type="InParanoid" id="D8SRC2"/>
<dbReference type="InterPro" id="IPR018866">
    <property type="entry name" value="Znf-4CXXC_R1"/>
</dbReference>
<gene>
    <name evidence="10" type="ORF">SELMODRAFT_424891</name>
</gene>
<dbReference type="STRING" id="88036.D8SRC2"/>
<dbReference type="HOGENOM" id="CLU_286117_0_0_1"/>
<dbReference type="GO" id="GO:0004502">
    <property type="term" value="F:kynurenine 3-monooxygenase activity"/>
    <property type="evidence" value="ECO:0000318"/>
    <property type="project" value="GO_Central"/>
</dbReference>
<dbReference type="EMBL" id="GL377635">
    <property type="protein sequence ID" value="EFJ13117.1"/>
    <property type="molecule type" value="Genomic_DNA"/>
</dbReference>
<dbReference type="PRINTS" id="PR00420">
    <property type="entry name" value="RNGMNOXGNASE"/>
</dbReference>
<feature type="coiled-coil region" evidence="6">
    <location>
        <begin position="928"/>
        <end position="962"/>
    </location>
</feature>
<evidence type="ECO:0000256" key="5">
    <source>
        <dbReference type="ARBA" id="ARBA00023242"/>
    </source>
</evidence>
<keyword evidence="8" id="KW-0732">Signal</keyword>
<dbReference type="GO" id="GO:0071949">
    <property type="term" value="F:FAD binding"/>
    <property type="evidence" value="ECO:0007669"/>
    <property type="project" value="InterPro"/>
</dbReference>
<keyword evidence="4" id="KW-0804">Transcription</keyword>
<keyword evidence="6" id="KW-0175">Coiled coil</keyword>
<dbReference type="GO" id="GO:0005634">
    <property type="term" value="C:nucleus"/>
    <property type="evidence" value="ECO:0007669"/>
    <property type="project" value="UniProtKB-SubCell"/>
</dbReference>
<evidence type="ECO:0000256" key="3">
    <source>
        <dbReference type="ARBA" id="ARBA00023033"/>
    </source>
</evidence>
<accession>D8SRC2</accession>
<dbReference type="SUPFAM" id="SSF51905">
    <property type="entry name" value="FAD/NAD(P)-binding domain"/>
    <property type="match status" value="1"/>
</dbReference>
<sequence>MAVIVGAGPSGLLLAHLLLDCAAEKDSLRGLLPVRIFEARDDPRIPLPLYKTRQYCVGLSARGRDAISRVDGLWTEVEKQGVPSSQFVLHIGGRAIALKRNPDKPSLLVNQRSLAAVLVKELQKRYSQKQVQVIYGARCVGVDFNSRAVEFRLKGDETMQVPYDLLVGADGARSVVREAFIRERGFDFQQVNTPYTFKVLHVPRPAELSDDAVHSFRVVTKKDSGSTSINFGCFPTPGDGMSVLLGWSPETEPKDLLQIQNAQEVSCSRFYAEKGRAVLIGDAAHAMSNALGQGCNSSLKDVDTFTRMLVEEGDVVSAMKRYSTQQVKEDHAAAYLSQNAFPESKWLRPAYLLGNIVTAGLSKTPLSALIPPSIQSLCSETLIPYSEIVNRNKFWLKLVEFFSSILFITKEELLAPSHRILKAIILASTNQSCFTFTAFNHFEKMKPRTRQRLKAAQKPLESKGPEVIVIEDSDQEQDDAMAVKENHRPSPIAAMQASENSPALEAHKDKKKSGSAGVVGSRIYDSDSGTSCHQCRQKTLGLMASCKSEDRSCSLNFCSKCLQNRYGEDVAIVNGLNAWTCPRCRGICNCSYCMKKKGCSPTGMVSHLAKSIGCASVAEFLTSDPADQGKSIELKKLELEEKKPVEAKQRKRKRVLAEASITNVQANTDMAQADLLEKRSIADNDEKKAKKASRKRVLAETRLSKLEGDAALRENNSITVPRLDSLSEVQPERTVPTLAKKLSKKNADAEEKHETRDLLVELNIDLAAESTKAQEIALPDGEALKTVAGIELPQELIGPALQLLEFCSAFQKLLCLRDGQGEDALQEMNQGLMSQRGPLVHLHVKLLSFASEDVSEGSFSAPTRASWLESLKDYVSRTSSGVDAVVNALENGVDAYEKLELHTKLHLLNSLCDDCLSTARFREFMENAANVKVQQQQANDEISAARKQVRAALQKAKAAEAKRLLVLETNGSSLTADQCNCLLAKMALAEVVCKSKMQQCNAQRTEPVATVGSRIFWKLRGAEQRSIVVIQDVSRGENRSAQEFWSRYSRDEEEKLIKFMASERLKIQRLSASKHISVDAL</sequence>
<dbReference type="GO" id="GO:0070189">
    <property type="term" value="P:kynurenine metabolic process"/>
    <property type="evidence" value="ECO:0000318"/>
    <property type="project" value="GO_Central"/>
</dbReference>
<dbReference type="eggNOG" id="KOG2614">
    <property type="taxonomic scope" value="Eukaryota"/>
</dbReference>
<keyword evidence="5" id="KW-0539">Nucleus</keyword>
<dbReference type="FunCoup" id="D8SRC2">
    <property type="interactions" value="950"/>
</dbReference>
<dbReference type="KEGG" id="smo:SELMODRAFT_424891"/>
<dbReference type="InterPro" id="IPR002938">
    <property type="entry name" value="FAD-bd"/>
</dbReference>
<organism evidence="11">
    <name type="scientific">Selaginella moellendorffii</name>
    <name type="common">Spikemoss</name>
    <dbReference type="NCBI Taxonomy" id="88036"/>
    <lineage>
        <taxon>Eukaryota</taxon>
        <taxon>Viridiplantae</taxon>
        <taxon>Streptophyta</taxon>
        <taxon>Embryophyta</taxon>
        <taxon>Tracheophyta</taxon>
        <taxon>Lycopodiopsida</taxon>
        <taxon>Selaginellales</taxon>
        <taxon>Selaginellaceae</taxon>
        <taxon>Selaginella</taxon>
    </lineage>
</organism>
<reference evidence="10 11" key="1">
    <citation type="journal article" date="2011" name="Science">
        <title>The Selaginella genome identifies genetic changes associated with the evolution of vascular plants.</title>
        <authorList>
            <person name="Banks J.A."/>
            <person name="Nishiyama T."/>
            <person name="Hasebe M."/>
            <person name="Bowman J.L."/>
            <person name="Gribskov M."/>
            <person name="dePamphilis C."/>
            <person name="Albert V.A."/>
            <person name="Aono N."/>
            <person name="Aoyama T."/>
            <person name="Ambrose B.A."/>
            <person name="Ashton N.W."/>
            <person name="Axtell M.J."/>
            <person name="Barker E."/>
            <person name="Barker M.S."/>
            <person name="Bennetzen J.L."/>
            <person name="Bonawitz N.D."/>
            <person name="Chapple C."/>
            <person name="Cheng C."/>
            <person name="Correa L.G."/>
            <person name="Dacre M."/>
            <person name="DeBarry J."/>
            <person name="Dreyer I."/>
            <person name="Elias M."/>
            <person name="Engstrom E.M."/>
            <person name="Estelle M."/>
            <person name="Feng L."/>
            <person name="Finet C."/>
            <person name="Floyd S.K."/>
            <person name="Frommer W.B."/>
            <person name="Fujita T."/>
            <person name="Gramzow L."/>
            <person name="Gutensohn M."/>
            <person name="Harholt J."/>
            <person name="Hattori M."/>
            <person name="Heyl A."/>
            <person name="Hirai T."/>
            <person name="Hiwatashi Y."/>
            <person name="Ishikawa M."/>
            <person name="Iwata M."/>
            <person name="Karol K.G."/>
            <person name="Koehler B."/>
            <person name="Kolukisaoglu U."/>
            <person name="Kubo M."/>
            <person name="Kurata T."/>
            <person name="Lalonde S."/>
            <person name="Li K."/>
            <person name="Li Y."/>
            <person name="Litt A."/>
            <person name="Lyons E."/>
            <person name="Manning G."/>
            <person name="Maruyama T."/>
            <person name="Michael T.P."/>
            <person name="Mikami K."/>
            <person name="Miyazaki S."/>
            <person name="Morinaga S."/>
            <person name="Murata T."/>
            <person name="Mueller-Roeber B."/>
            <person name="Nelson D.R."/>
            <person name="Obara M."/>
            <person name="Oguri Y."/>
            <person name="Olmstead R.G."/>
            <person name="Onodera N."/>
            <person name="Petersen B.L."/>
            <person name="Pils B."/>
            <person name="Prigge M."/>
            <person name="Rensing S.A."/>
            <person name="Riano-Pachon D.M."/>
            <person name="Roberts A.W."/>
            <person name="Sato Y."/>
            <person name="Scheller H.V."/>
            <person name="Schulz B."/>
            <person name="Schulz C."/>
            <person name="Shakirov E.V."/>
            <person name="Shibagaki N."/>
            <person name="Shinohara N."/>
            <person name="Shippen D.E."/>
            <person name="Soerensen I."/>
            <person name="Sotooka R."/>
            <person name="Sugimoto N."/>
            <person name="Sugita M."/>
            <person name="Sumikawa N."/>
            <person name="Tanurdzic M."/>
            <person name="Theissen G."/>
            <person name="Ulvskov P."/>
            <person name="Wakazuki S."/>
            <person name="Weng J.K."/>
            <person name="Willats W.W."/>
            <person name="Wipf D."/>
            <person name="Wolf P.G."/>
            <person name="Yang L."/>
            <person name="Zimmer A.D."/>
            <person name="Zhu Q."/>
            <person name="Mitros T."/>
            <person name="Hellsten U."/>
            <person name="Loque D."/>
            <person name="Otillar R."/>
            <person name="Salamov A."/>
            <person name="Schmutz J."/>
            <person name="Shapiro H."/>
            <person name="Lindquist E."/>
            <person name="Lucas S."/>
            <person name="Rokhsar D."/>
            <person name="Grigoriev I.V."/>
        </authorList>
    </citation>
    <scope>NUCLEOTIDE SEQUENCE [LARGE SCALE GENOMIC DNA]</scope>
</reference>
<keyword evidence="2" id="KW-0805">Transcription regulation</keyword>
<keyword evidence="11" id="KW-1185">Reference proteome</keyword>
<name>D8SRC2_SELML</name>
<dbReference type="Pfam" id="PF01494">
    <property type="entry name" value="FAD_binding_3"/>
    <property type="match status" value="1"/>
</dbReference>
<evidence type="ECO:0000256" key="7">
    <source>
        <dbReference type="SAM" id="MobiDB-lite"/>
    </source>
</evidence>
<keyword evidence="3" id="KW-0503">Monooxygenase</keyword>
<dbReference type="InterPro" id="IPR018501">
    <property type="entry name" value="DDT_dom"/>
</dbReference>
<evidence type="ECO:0000313" key="10">
    <source>
        <dbReference type="EMBL" id="EFJ13117.1"/>
    </source>
</evidence>
<dbReference type="InterPro" id="IPR036188">
    <property type="entry name" value="FAD/NAD-bd_sf"/>
</dbReference>
<feature type="chain" id="PRO_5003122970" description="DDT domain-containing protein" evidence="8">
    <location>
        <begin position="24"/>
        <end position="1081"/>
    </location>
</feature>
<feature type="domain" description="DDT" evidence="9">
    <location>
        <begin position="794"/>
        <end position="856"/>
    </location>
</feature>
<dbReference type="Proteomes" id="UP000001514">
    <property type="component" value="Unassembled WGS sequence"/>
</dbReference>
<dbReference type="PANTHER" id="PTHR46028:SF5">
    <property type="entry name" value="KYNURENINE 3-MONOOXYGENASE"/>
    <property type="match status" value="1"/>
</dbReference>
<evidence type="ECO:0000256" key="4">
    <source>
        <dbReference type="ARBA" id="ARBA00023163"/>
    </source>
</evidence>
<evidence type="ECO:0000256" key="6">
    <source>
        <dbReference type="SAM" id="Coils"/>
    </source>
</evidence>
<keyword evidence="3" id="KW-0560">Oxidoreductase</keyword>
<comment type="subcellular location">
    <subcellularLocation>
        <location evidence="1">Nucleus</location>
    </subcellularLocation>
</comment>
<evidence type="ECO:0000256" key="2">
    <source>
        <dbReference type="ARBA" id="ARBA00023015"/>
    </source>
</evidence>
<evidence type="ECO:0000256" key="8">
    <source>
        <dbReference type="SAM" id="SignalP"/>
    </source>
</evidence>
<dbReference type="Gramene" id="EFJ13117">
    <property type="protein sequence ID" value="EFJ13117"/>
    <property type="gene ID" value="SELMODRAFT_424891"/>
</dbReference>